<dbReference type="Proteomes" id="UP001254608">
    <property type="component" value="Unassembled WGS sequence"/>
</dbReference>
<dbReference type="GO" id="GO:0016757">
    <property type="term" value="F:glycosyltransferase activity"/>
    <property type="evidence" value="ECO:0007669"/>
    <property type="project" value="UniProtKB-KW"/>
</dbReference>
<proteinExistence type="predicted"/>
<name>A0ABU2WG34_9GAMM</name>
<dbReference type="EMBL" id="JAVRIC010000002">
    <property type="protein sequence ID" value="MDT0496224.1"/>
    <property type="molecule type" value="Genomic_DNA"/>
</dbReference>
<feature type="domain" description="Glycosyl transferase family 1" evidence="1">
    <location>
        <begin position="178"/>
        <end position="341"/>
    </location>
</feature>
<dbReference type="Gene3D" id="3.40.50.2000">
    <property type="entry name" value="Glycogen Phosphorylase B"/>
    <property type="match status" value="2"/>
</dbReference>
<sequence>MFKPSETFIYEQAGRLARYSPVYIGSRSFGDPGNRTVRGSAAKSDASSLRALSTALLPRARPFLPGLAQDRLSLIHCHFGVDGVYAVPLAQRLGIPLVTTLHGFDVTRMDLDCLRSGRPALVNGVLFRKRLAARGSMFLCVSEFIRQSALARGYPPDKLRVHYIGIDCERIAPRQGPGQPGLIVHVARLVEKKGTTYLLRAVAKLAPEFEDLRLVVIGDGPRRADLEAQAAAFGIAGRCRFVGTLPNHEVMAWIRQAAVKVVPSITAADGDMEGFGIVNLEASAQGVPVVASESGGIGEAIVHEQTGLLCPERDVEALSASIRKLLLNPDLRTAMGLRGRARVEQSFNIARQTEKLESIYDEAIDAARLS</sequence>
<dbReference type="Pfam" id="PF00534">
    <property type="entry name" value="Glycos_transf_1"/>
    <property type="match status" value="1"/>
</dbReference>
<keyword evidence="3" id="KW-0328">Glycosyltransferase</keyword>
<feature type="domain" description="Glycosyltransferase subfamily 4-like N-terminal" evidence="2">
    <location>
        <begin position="6"/>
        <end position="170"/>
    </location>
</feature>
<organism evidence="3 4">
    <name type="scientific">Banduia mediterranea</name>
    <dbReference type="NCBI Taxonomy" id="3075609"/>
    <lineage>
        <taxon>Bacteria</taxon>
        <taxon>Pseudomonadati</taxon>
        <taxon>Pseudomonadota</taxon>
        <taxon>Gammaproteobacteria</taxon>
        <taxon>Nevskiales</taxon>
        <taxon>Algiphilaceae</taxon>
        <taxon>Banduia</taxon>
    </lineage>
</organism>
<protein>
    <submittedName>
        <fullName evidence="3">Glycosyltransferase</fullName>
        <ecNumber evidence="3">2.4.-.-</ecNumber>
    </submittedName>
</protein>
<accession>A0ABU2WG34</accession>
<dbReference type="EC" id="2.4.-.-" evidence="3"/>
<reference evidence="3 4" key="1">
    <citation type="submission" date="2023-09" db="EMBL/GenBank/DDBJ databases">
        <authorList>
            <person name="Rey-Velasco X."/>
        </authorList>
    </citation>
    <scope>NUCLEOTIDE SEQUENCE [LARGE SCALE GENOMIC DNA]</scope>
    <source>
        <strain evidence="3 4">W345</strain>
    </source>
</reference>
<gene>
    <name evidence="3" type="ORF">RM530_02435</name>
</gene>
<comment type="caution">
    <text evidence="3">The sequence shown here is derived from an EMBL/GenBank/DDBJ whole genome shotgun (WGS) entry which is preliminary data.</text>
</comment>
<dbReference type="InterPro" id="IPR001296">
    <property type="entry name" value="Glyco_trans_1"/>
</dbReference>
<evidence type="ECO:0000313" key="4">
    <source>
        <dbReference type="Proteomes" id="UP001254608"/>
    </source>
</evidence>
<dbReference type="Pfam" id="PF13439">
    <property type="entry name" value="Glyco_transf_4"/>
    <property type="match status" value="1"/>
</dbReference>
<dbReference type="InterPro" id="IPR028098">
    <property type="entry name" value="Glyco_trans_4-like_N"/>
</dbReference>
<dbReference type="PANTHER" id="PTHR45947:SF14">
    <property type="entry name" value="SLL1723 PROTEIN"/>
    <property type="match status" value="1"/>
</dbReference>
<keyword evidence="4" id="KW-1185">Reference proteome</keyword>
<dbReference type="InterPro" id="IPR050194">
    <property type="entry name" value="Glycosyltransferase_grp1"/>
</dbReference>
<evidence type="ECO:0000259" key="2">
    <source>
        <dbReference type="Pfam" id="PF13439"/>
    </source>
</evidence>
<dbReference type="RefSeq" id="WP_311363613.1">
    <property type="nucleotide sequence ID" value="NZ_JAVRIC010000002.1"/>
</dbReference>
<keyword evidence="3" id="KW-0808">Transferase</keyword>
<dbReference type="SUPFAM" id="SSF53756">
    <property type="entry name" value="UDP-Glycosyltransferase/glycogen phosphorylase"/>
    <property type="match status" value="1"/>
</dbReference>
<evidence type="ECO:0000313" key="3">
    <source>
        <dbReference type="EMBL" id="MDT0496224.1"/>
    </source>
</evidence>
<dbReference type="PANTHER" id="PTHR45947">
    <property type="entry name" value="SULFOQUINOVOSYL TRANSFERASE SQD2"/>
    <property type="match status" value="1"/>
</dbReference>
<evidence type="ECO:0000259" key="1">
    <source>
        <dbReference type="Pfam" id="PF00534"/>
    </source>
</evidence>